<dbReference type="RefSeq" id="WP_267625097.1">
    <property type="nucleotide sequence ID" value="NZ_JAODIW010000010.1"/>
</dbReference>
<evidence type="ECO:0000256" key="4">
    <source>
        <dbReference type="HAMAP-Rule" id="MF_01214"/>
    </source>
</evidence>
<evidence type="ECO:0000256" key="1">
    <source>
        <dbReference type="ARBA" id="ARBA00023015"/>
    </source>
</evidence>
<keyword evidence="3 4" id="KW-0804">Transcription</keyword>
<dbReference type="SUPFAM" id="SSF53271">
    <property type="entry name" value="PRTase-like"/>
    <property type="match status" value="1"/>
</dbReference>
<gene>
    <name evidence="4 7" type="primary">gfcR</name>
    <name evidence="7" type="ORF">ACFO0N_01700</name>
</gene>
<dbReference type="InterPro" id="IPR022854">
    <property type="entry name" value="GfcR-like"/>
</dbReference>
<dbReference type="PANTHER" id="PTHR19278:SF41">
    <property type="entry name" value="PYRE-LIKE PROTEIN"/>
    <property type="match status" value="1"/>
</dbReference>
<comment type="domain">
    <text evidence="4">Contains an N-terminal DNA-binding winged helix-turn-helix domain and a C-terminal regulatory domain (or effector binding domain) resembling phosphoribosyltransferase (PRT) domain.</text>
</comment>
<comment type="function">
    <text evidence="4">DNA-binding transcriptional regulator that functions as a regulator of central sugar catabolic pathways.</text>
</comment>
<dbReference type="PANTHER" id="PTHR19278">
    <property type="entry name" value="OROTATE PHOSPHORIBOSYLTRANSFERASE"/>
    <property type="match status" value="1"/>
</dbReference>
<evidence type="ECO:0000313" key="7">
    <source>
        <dbReference type="EMBL" id="MFC4356657.1"/>
    </source>
</evidence>
<dbReference type="InterPro" id="IPR053401">
    <property type="entry name" value="GcfR_halob"/>
</dbReference>
<reference evidence="7 8" key="1">
    <citation type="journal article" date="2019" name="Int. J. Syst. Evol. Microbiol.">
        <title>The Global Catalogue of Microorganisms (GCM) 10K type strain sequencing project: providing services to taxonomists for standard genome sequencing and annotation.</title>
        <authorList>
            <consortium name="The Broad Institute Genomics Platform"/>
            <consortium name="The Broad Institute Genome Sequencing Center for Infectious Disease"/>
            <person name="Wu L."/>
            <person name="Ma J."/>
        </authorList>
    </citation>
    <scope>NUCLEOTIDE SEQUENCE [LARGE SCALE GENOMIC DNA]</scope>
    <source>
        <strain evidence="7 8">CGMCC 1.12553</strain>
    </source>
</reference>
<dbReference type="InterPro" id="IPR000836">
    <property type="entry name" value="PRTase_dom"/>
</dbReference>
<dbReference type="Gene3D" id="1.10.10.60">
    <property type="entry name" value="Homeodomain-like"/>
    <property type="match status" value="1"/>
</dbReference>
<dbReference type="CDD" id="cd06223">
    <property type="entry name" value="PRTases_typeI"/>
    <property type="match status" value="1"/>
</dbReference>
<organism evidence="7 8">
    <name type="scientific">Halobium salinum</name>
    <dbReference type="NCBI Taxonomy" id="1364940"/>
    <lineage>
        <taxon>Archaea</taxon>
        <taxon>Methanobacteriati</taxon>
        <taxon>Methanobacteriota</taxon>
        <taxon>Stenosarchaea group</taxon>
        <taxon>Halobacteria</taxon>
        <taxon>Halobacteriales</taxon>
        <taxon>Haloferacaceae</taxon>
        <taxon>Halobium</taxon>
    </lineage>
</organism>
<dbReference type="HAMAP" id="MF_01214">
    <property type="entry name" value="GfcR"/>
    <property type="match status" value="1"/>
</dbReference>
<dbReference type="Proteomes" id="UP001595921">
    <property type="component" value="Unassembled WGS sequence"/>
</dbReference>
<keyword evidence="1 4" id="KW-0805">Transcription regulation</keyword>
<name>A0ABD5P752_9EURY</name>
<dbReference type="NCBIfam" id="NF002620">
    <property type="entry name" value="PRK02277.1"/>
    <property type="match status" value="1"/>
</dbReference>
<dbReference type="EMBL" id="JBHSDS010000002">
    <property type="protein sequence ID" value="MFC4356657.1"/>
    <property type="molecule type" value="Genomic_DNA"/>
</dbReference>
<dbReference type="InterPro" id="IPR029057">
    <property type="entry name" value="PRTase-like"/>
</dbReference>
<feature type="domain" description="Phosphoribosyltransferase" evidence="6">
    <location>
        <begin position="69"/>
        <end position="194"/>
    </location>
</feature>
<evidence type="ECO:0000256" key="5">
    <source>
        <dbReference type="SAM" id="MobiDB-lite"/>
    </source>
</evidence>
<dbReference type="GO" id="GO:0010468">
    <property type="term" value="P:regulation of gene expression"/>
    <property type="evidence" value="ECO:0007669"/>
    <property type="project" value="UniProtKB-UniRule"/>
</dbReference>
<evidence type="ECO:0000259" key="6">
    <source>
        <dbReference type="Pfam" id="PF00156"/>
    </source>
</evidence>
<evidence type="ECO:0000313" key="8">
    <source>
        <dbReference type="Proteomes" id="UP001595921"/>
    </source>
</evidence>
<keyword evidence="2 4" id="KW-0238">DNA-binding</keyword>
<dbReference type="NCBIfam" id="NF045507">
    <property type="entry name" value="transregGfcR_Halo"/>
    <property type="match status" value="1"/>
</dbReference>
<dbReference type="GO" id="GO:0003677">
    <property type="term" value="F:DNA binding"/>
    <property type="evidence" value="ECO:0007669"/>
    <property type="project" value="UniProtKB-UniRule"/>
</dbReference>
<evidence type="ECO:0000256" key="3">
    <source>
        <dbReference type="ARBA" id="ARBA00023163"/>
    </source>
</evidence>
<proteinExistence type="inferred from homology"/>
<sequence length="218" mass="23043">MKNVDDLIASAAELAERGLSKGEIADELNVSRETASWLVERSGATSEPSSGEEPVTTGSGGPDDIHVDWSAIGRDSKRLTSVGRTLADLMAGDDRSVDLTVGIEKAGVPLATVVANELDTDLAAYAPRKHQWEEGDIEDLGGSFSRNFAQVRGRDCYIVDDTITSGTTMRETIEAVREAGGNPVACVVLVDKQGVDEVDGVPVDSLINVVRVGAESDE</sequence>
<accession>A0ABD5P752</accession>
<dbReference type="Gene3D" id="3.40.50.2020">
    <property type="match status" value="1"/>
</dbReference>
<keyword evidence="8" id="KW-1185">Reference proteome</keyword>
<dbReference type="Pfam" id="PF00156">
    <property type="entry name" value="Pribosyltran"/>
    <property type="match status" value="1"/>
</dbReference>
<protein>
    <recommendedName>
        <fullName evidence="4">Transcriptional regulator GfcR</fullName>
    </recommendedName>
</protein>
<feature type="region of interest" description="Disordered" evidence="5">
    <location>
        <begin position="36"/>
        <end position="64"/>
    </location>
</feature>
<comment type="similarity">
    <text evidence="4">Belongs to the purine/pyrimidine phosphoribosyltransferase family. GfcR subfamily.</text>
</comment>
<evidence type="ECO:0000256" key="2">
    <source>
        <dbReference type="ARBA" id="ARBA00023125"/>
    </source>
</evidence>
<dbReference type="AlphaFoldDB" id="A0ABD5P752"/>
<comment type="caution">
    <text evidence="7">The sequence shown here is derived from an EMBL/GenBank/DDBJ whole genome shotgun (WGS) entry which is preliminary data.</text>
</comment>